<feature type="transmembrane region" description="Helical" evidence="5">
    <location>
        <begin position="20"/>
        <end position="53"/>
    </location>
</feature>
<dbReference type="InterPro" id="IPR001841">
    <property type="entry name" value="Znf_RING"/>
</dbReference>
<dbReference type="InterPro" id="IPR013083">
    <property type="entry name" value="Znf_RING/FYVE/PHD"/>
</dbReference>
<evidence type="ECO:0000313" key="7">
    <source>
        <dbReference type="EMBL" id="TNV83026.1"/>
    </source>
</evidence>
<dbReference type="GO" id="GO:0008270">
    <property type="term" value="F:zinc ion binding"/>
    <property type="evidence" value="ECO:0007669"/>
    <property type="project" value="UniProtKB-KW"/>
</dbReference>
<dbReference type="InterPro" id="IPR011016">
    <property type="entry name" value="Znf_RING-CH"/>
</dbReference>
<evidence type="ECO:0000256" key="5">
    <source>
        <dbReference type="SAM" id="Phobius"/>
    </source>
</evidence>
<dbReference type="SMART" id="SM00744">
    <property type="entry name" value="RINGv"/>
    <property type="match status" value="1"/>
</dbReference>
<dbReference type="OrthoDB" id="305118at2759"/>
<keyword evidence="5" id="KW-1133">Transmembrane helix</keyword>
<dbReference type="PROSITE" id="PS50089">
    <property type="entry name" value="ZF_RING_2"/>
    <property type="match status" value="1"/>
</dbReference>
<dbReference type="Proteomes" id="UP000785679">
    <property type="component" value="Unassembled WGS sequence"/>
</dbReference>
<evidence type="ECO:0000313" key="8">
    <source>
        <dbReference type="Proteomes" id="UP000785679"/>
    </source>
</evidence>
<dbReference type="CDD" id="cd16448">
    <property type="entry name" value="RING-H2"/>
    <property type="match status" value="1"/>
</dbReference>
<protein>
    <recommendedName>
        <fullName evidence="6">RING-type domain-containing protein</fullName>
    </recommendedName>
</protein>
<name>A0A8J8NWC4_HALGN</name>
<dbReference type="Pfam" id="PF13639">
    <property type="entry name" value="zf-RING_2"/>
    <property type="match status" value="1"/>
</dbReference>
<keyword evidence="5" id="KW-0472">Membrane</keyword>
<comment type="caution">
    <text evidence="7">The sequence shown here is derived from an EMBL/GenBank/DDBJ whole genome shotgun (WGS) entry which is preliminary data.</text>
</comment>
<evidence type="ECO:0000259" key="6">
    <source>
        <dbReference type="PROSITE" id="PS50089"/>
    </source>
</evidence>
<keyword evidence="2 4" id="KW-0863">Zinc-finger</keyword>
<keyword evidence="3" id="KW-0862">Zinc</keyword>
<evidence type="ECO:0000256" key="3">
    <source>
        <dbReference type="ARBA" id="ARBA00022833"/>
    </source>
</evidence>
<dbReference type="SMART" id="SM01197">
    <property type="entry name" value="FANCL_C"/>
    <property type="match status" value="1"/>
</dbReference>
<dbReference type="PANTHER" id="PTHR45676">
    <property type="entry name" value="RING-H2 FINGER PROTEIN ATL51-RELATED"/>
    <property type="match status" value="1"/>
</dbReference>
<organism evidence="7 8">
    <name type="scientific">Halteria grandinella</name>
    <dbReference type="NCBI Taxonomy" id="5974"/>
    <lineage>
        <taxon>Eukaryota</taxon>
        <taxon>Sar</taxon>
        <taxon>Alveolata</taxon>
        <taxon>Ciliophora</taxon>
        <taxon>Intramacronucleata</taxon>
        <taxon>Spirotrichea</taxon>
        <taxon>Stichotrichia</taxon>
        <taxon>Sporadotrichida</taxon>
        <taxon>Halteriidae</taxon>
        <taxon>Halteria</taxon>
    </lineage>
</organism>
<evidence type="ECO:0000256" key="1">
    <source>
        <dbReference type="ARBA" id="ARBA00022723"/>
    </source>
</evidence>
<reference evidence="7" key="1">
    <citation type="submission" date="2019-06" db="EMBL/GenBank/DDBJ databases">
        <authorList>
            <person name="Zheng W."/>
        </authorList>
    </citation>
    <scope>NUCLEOTIDE SEQUENCE</scope>
    <source>
        <strain evidence="7">QDHG01</strain>
    </source>
</reference>
<evidence type="ECO:0000256" key="4">
    <source>
        <dbReference type="PROSITE-ProRule" id="PRU00175"/>
    </source>
</evidence>
<dbReference type="AlphaFoldDB" id="A0A8J8NWC4"/>
<dbReference type="SUPFAM" id="SSF57850">
    <property type="entry name" value="RING/U-box"/>
    <property type="match status" value="1"/>
</dbReference>
<proteinExistence type="predicted"/>
<keyword evidence="8" id="KW-1185">Reference proteome</keyword>
<dbReference type="Gene3D" id="3.30.40.10">
    <property type="entry name" value="Zinc/RING finger domain, C3HC4 (zinc finger)"/>
    <property type="match status" value="1"/>
</dbReference>
<gene>
    <name evidence="7" type="ORF">FGO68_gene6079</name>
</gene>
<sequence>MYFDPSNHCSLMSNQLNQLSYYSFCALLLIGYLQFVYCILLSCYLPLSAIIIYQLIDYRLTRDPNNQNNPGLIGGLIQIPLPVPEIINTLTRTQYGKMRQGELETECKICFMDFQQSEEVTPLICDERHLYHTKCIEAWIRTGQNTCPYCRKQIANINGL</sequence>
<keyword evidence="5" id="KW-0812">Transmembrane</keyword>
<evidence type="ECO:0000256" key="2">
    <source>
        <dbReference type="ARBA" id="ARBA00022771"/>
    </source>
</evidence>
<accession>A0A8J8NWC4</accession>
<dbReference type="EMBL" id="RRYP01004248">
    <property type="protein sequence ID" value="TNV83026.1"/>
    <property type="molecule type" value="Genomic_DNA"/>
</dbReference>
<feature type="domain" description="RING-type" evidence="6">
    <location>
        <begin position="107"/>
        <end position="151"/>
    </location>
</feature>
<dbReference type="PANTHER" id="PTHR45676:SF41">
    <property type="entry name" value="RING-H2 FINGER PROTEIN ATL66"/>
    <property type="match status" value="1"/>
</dbReference>
<keyword evidence="1" id="KW-0479">Metal-binding</keyword>